<protein>
    <submittedName>
        <fullName evidence="1">Uncharacterized protein</fullName>
    </submittedName>
</protein>
<sequence length="39" mass="4536">MRDCASHMLSWTCGTFSWRTRSTNAVLWTELKMELADIS</sequence>
<name>A0A0E9SI46_ANGAN</name>
<dbReference type="EMBL" id="GBXM01067606">
    <property type="protein sequence ID" value="JAH40971.1"/>
    <property type="molecule type" value="Transcribed_RNA"/>
</dbReference>
<organism evidence="1">
    <name type="scientific">Anguilla anguilla</name>
    <name type="common">European freshwater eel</name>
    <name type="synonym">Muraena anguilla</name>
    <dbReference type="NCBI Taxonomy" id="7936"/>
    <lineage>
        <taxon>Eukaryota</taxon>
        <taxon>Metazoa</taxon>
        <taxon>Chordata</taxon>
        <taxon>Craniata</taxon>
        <taxon>Vertebrata</taxon>
        <taxon>Euteleostomi</taxon>
        <taxon>Actinopterygii</taxon>
        <taxon>Neopterygii</taxon>
        <taxon>Teleostei</taxon>
        <taxon>Anguilliformes</taxon>
        <taxon>Anguillidae</taxon>
        <taxon>Anguilla</taxon>
    </lineage>
</organism>
<evidence type="ECO:0000313" key="1">
    <source>
        <dbReference type="EMBL" id="JAH40971.1"/>
    </source>
</evidence>
<dbReference type="AlphaFoldDB" id="A0A0E9SI46"/>
<reference evidence="1" key="2">
    <citation type="journal article" date="2015" name="Fish Shellfish Immunol.">
        <title>Early steps in the European eel (Anguilla anguilla)-Vibrio vulnificus interaction in the gills: Role of the RtxA13 toxin.</title>
        <authorList>
            <person name="Callol A."/>
            <person name="Pajuelo D."/>
            <person name="Ebbesson L."/>
            <person name="Teles M."/>
            <person name="MacKenzie S."/>
            <person name="Amaro C."/>
        </authorList>
    </citation>
    <scope>NUCLEOTIDE SEQUENCE</scope>
</reference>
<accession>A0A0E9SI46</accession>
<reference evidence="1" key="1">
    <citation type="submission" date="2014-11" db="EMBL/GenBank/DDBJ databases">
        <authorList>
            <person name="Amaro Gonzalez C."/>
        </authorList>
    </citation>
    <scope>NUCLEOTIDE SEQUENCE</scope>
</reference>
<proteinExistence type="predicted"/>